<dbReference type="PROSITE" id="PS51729">
    <property type="entry name" value="GNAT_YJDJ"/>
    <property type="match status" value="1"/>
</dbReference>
<evidence type="ECO:0000313" key="3">
    <source>
        <dbReference type="Proteomes" id="UP001237642"/>
    </source>
</evidence>
<organism evidence="2 3">
    <name type="scientific">Heracleum sosnowskyi</name>
    <dbReference type="NCBI Taxonomy" id="360622"/>
    <lineage>
        <taxon>Eukaryota</taxon>
        <taxon>Viridiplantae</taxon>
        <taxon>Streptophyta</taxon>
        <taxon>Embryophyta</taxon>
        <taxon>Tracheophyta</taxon>
        <taxon>Spermatophyta</taxon>
        <taxon>Magnoliopsida</taxon>
        <taxon>eudicotyledons</taxon>
        <taxon>Gunneridae</taxon>
        <taxon>Pentapetalae</taxon>
        <taxon>asterids</taxon>
        <taxon>campanulids</taxon>
        <taxon>Apiales</taxon>
        <taxon>Apiaceae</taxon>
        <taxon>Apioideae</taxon>
        <taxon>apioid superclade</taxon>
        <taxon>Tordylieae</taxon>
        <taxon>Tordyliinae</taxon>
        <taxon>Heracleum</taxon>
    </lineage>
</organism>
<dbReference type="Pfam" id="PF14542">
    <property type="entry name" value="Acetyltransf_CG"/>
    <property type="match status" value="1"/>
</dbReference>
<gene>
    <name evidence="2" type="ORF">POM88_037185</name>
</gene>
<keyword evidence="3" id="KW-1185">Reference proteome</keyword>
<evidence type="ECO:0000313" key="2">
    <source>
        <dbReference type="EMBL" id="KAK1371093.1"/>
    </source>
</evidence>
<dbReference type="InterPro" id="IPR031165">
    <property type="entry name" value="GNAT_YJDJ"/>
</dbReference>
<dbReference type="SUPFAM" id="SSF55729">
    <property type="entry name" value="Acyl-CoA N-acyltransferases (Nat)"/>
    <property type="match status" value="1"/>
</dbReference>
<dbReference type="FunFam" id="3.40.630.30:FF:000106">
    <property type="entry name" value="Acetyltransferase At1g77540"/>
    <property type="match status" value="1"/>
</dbReference>
<dbReference type="PANTHER" id="PTHR31435:SF9">
    <property type="entry name" value="PROTEIN NATD1"/>
    <property type="match status" value="1"/>
</dbReference>
<evidence type="ECO:0000259" key="1">
    <source>
        <dbReference type="PROSITE" id="PS51729"/>
    </source>
</evidence>
<feature type="domain" description="N-acetyltransferase" evidence="1">
    <location>
        <begin position="3"/>
        <end position="92"/>
    </location>
</feature>
<dbReference type="Gene3D" id="3.40.630.30">
    <property type="match status" value="1"/>
</dbReference>
<reference evidence="2" key="1">
    <citation type="submission" date="2023-02" db="EMBL/GenBank/DDBJ databases">
        <title>Genome of toxic invasive species Heracleum sosnowskyi carries increased number of genes despite the absence of recent whole-genome duplications.</title>
        <authorList>
            <person name="Schelkunov M."/>
            <person name="Shtratnikova V."/>
            <person name="Makarenko M."/>
            <person name="Klepikova A."/>
            <person name="Omelchenko D."/>
            <person name="Novikova G."/>
            <person name="Obukhova E."/>
            <person name="Bogdanov V."/>
            <person name="Penin A."/>
            <person name="Logacheva M."/>
        </authorList>
    </citation>
    <scope>NUCLEOTIDE SEQUENCE</scope>
    <source>
        <strain evidence="2">Hsosn_3</strain>
        <tissue evidence="2">Leaf</tissue>
    </source>
</reference>
<proteinExistence type="predicted"/>
<accession>A0AAD8HQL9</accession>
<name>A0AAD8HQL9_9APIA</name>
<dbReference type="AlphaFoldDB" id="A0AAD8HQL9"/>
<comment type="caution">
    <text evidence="2">The sequence shown here is derived from an EMBL/GenBank/DDBJ whole genome shotgun (WGS) entry which is preliminary data.</text>
</comment>
<dbReference type="Proteomes" id="UP001237642">
    <property type="component" value="Unassembled WGS sequence"/>
</dbReference>
<reference evidence="2" key="2">
    <citation type="submission" date="2023-05" db="EMBL/GenBank/DDBJ databases">
        <authorList>
            <person name="Schelkunov M.I."/>
        </authorList>
    </citation>
    <scope>NUCLEOTIDE SEQUENCE</scope>
    <source>
        <strain evidence="2">Hsosn_3</strain>
        <tissue evidence="2">Leaf</tissue>
    </source>
</reference>
<dbReference type="InterPro" id="IPR045057">
    <property type="entry name" value="Gcn5-rel_NAT"/>
</dbReference>
<protein>
    <submittedName>
        <fullName evidence="2">Acyl-CoA N-acyltransferases (NAT) superfamily protein</fullName>
    </submittedName>
</protein>
<dbReference type="InterPro" id="IPR016181">
    <property type="entry name" value="Acyl_CoA_acyltransferase"/>
</dbReference>
<sequence length="100" mass="11252">MATNIVWNSRQNKFETEDKEAYLVYELRNGGKVIDILHTFVPPSKRGLGLASHLCVSAFDHAQSHSLSVIPSCSYVSDTFLPRNPSWNHLVYKADAKSNM</sequence>
<dbReference type="PANTHER" id="PTHR31435">
    <property type="entry name" value="PROTEIN NATD1"/>
    <property type="match status" value="1"/>
</dbReference>
<dbReference type="EMBL" id="JAUIZM010000008">
    <property type="protein sequence ID" value="KAK1371093.1"/>
    <property type="molecule type" value="Genomic_DNA"/>
</dbReference>